<dbReference type="AlphaFoldDB" id="A0AAD7EIN0"/>
<protein>
    <submittedName>
        <fullName evidence="2">Uncharacterized protein</fullName>
    </submittedName>
</protein>
<evidence type="ECO:0000256" key="1">
    <source>
        <dbReference type="SAM" id="MobiDB-lite"/>
    </source>
</evidence>
<name>A0AAD7EIN0_9AGAR</name>
<reference evidence="2" key="1">
    <citation type="submission" date="2023-03" db="EMBL/GenBank/DDBJ databases">
        <title>Massive genome expansion in bonnet fungi (Mycena s.s.) driven by repeated elements and novel gene families across ecological guilds.</title>
        <authorList>
            <consortium name="Lawrence Berkeley National Laboratory"/>
            <person name="Harder C.B."/>
            <person name="Miyauchi S."/>
            <person name="Viragh M."/>
            <person name="Kuo A."/>
            <person name="Thoen E."/>
            <person name="Andreopoulos B."/>
            <person name="Lu D."/>
            <person name="Skrede I."/>
            <person name="Drula E."/>
            <person name="Henrissat B."/>
            <person name="Morin E."/>
            <person name="Kohler A."/>
            <person name="Barry K."/>
            <person name="LaButti K."/>
            <person name="Morin E."/>
            <person name="Salamov A."/>
            <person name="Lipzen A."/>
            <person name="Mereny Z."/>
            <person name="Hegedus B."/>
            <person name="Baldrian P."/>
            <person name="Stursova M."/>
            <person name="Weitz H."/>
            <person name="Taylor A."/>
            <person name="Grigoriev I.V."/>
            <person name="Nagy L.G."/>
            <person name="Martin F."/>
            <person name="Kauserud H."/>
        </authorList>
    </citation>
    <scope>NUCLEOTIDE SEQUENCE</scope>
    <source>
        <strain evidence="2">CBHHK002</strain>
    </source>
</reference>
<dbReference type="EMBL" id="JARIHO010000038">
    <property type="protein sequence ID" value="KAJ7328682.1"/>
    <property type="molecule type" value="Genomic_DNA"/>
</dbReference>
<proteinExistence type="predicted"/>
<dbReference type="Proteomes" id="UP001218218">
    <property type="component" value="Unassembled WGS sequence"/>
</dbReference>
<organism evidence="2 3">
    <name type="scientific">Mycena albidolilacea</name>
    <dbReference type="NCBI Taxonomy" id="1033008"/>
    <lineage>
        <taxon>Eukaryota</taxon>
        <taxon>Fungi</taxon>
        <taxon>Dikarya</taxon>
        <taxon>Basidiomycota</taxon>
        <taxon>Agaricomycotina</taxon>
        <taxon>Agaricomycetes</taxon>
        <taxon>Agaricomycetidae</taxon>
        <taxon>Agaricales</taxon>
        <taxon>Marasmiineae</taxon>
        <taxon>Mycenaceae</taxon>
        <taxon>Mycena</taxon>
    </lineage>
</organism>
<keyword evidence="3" id="KW-1185">Reference proteome</keyword>
<feature type="region of interest" description="Disordered" evidence="1">
    <location>
        <begin position="1"/>
        <end position="36"/>
    </location>
</feature>
<accession>A0AAD7EIN0</accession>
<sequence length="435" mass="47309">MRVPVGEGDCAASGAESPSVSSAMMKQAGASGEGNDPKVTECVKIRSFLSGRRDPFKLTGISRLPPTTAFRGPVDRPCLREATSVYISLRSKPNYFWSTWVYRQSTSVYPGRLSRDPSERPAIYCYIFRNPPMSTKEAVKNLHRTETALKSCLKASKFARINVPSAIVGNQNSAICLPLDVVDFDSQPMVLSQEALGALLNACSTYIDLPNYSVPDWHSVIVLHTVDGNPEHAAWIAHIESLTTAMAAKITLPDPPGINPVGQPLKKKGTATAFPTSEHAERHAAIRAQRILDLEGAAATGDTGPSCTQPQRVGRKRDKLVDDLIIEEEIPNKDPNSKSKTTIIVYCIACDQDTKFRNPNRIKEHALSCKNLAELFPSLLTKVIKECGERGKGTGKLLQVRTKAKQGVVPAPSIAGVTKRYSPNAVAHSVRQDKA</sequence>
<gene>
    <name evidence="2" type="ORF">DFH08DRAFT_815458</name>
</gene>
<evidence type="ECO:0000313" key="3">
    <source>
        <dbReference type="Proteomes" id="UP001218218"/>
    </source>
</evidence>
<evidence type="ECO:0000313" key="2">
    <source>
        <dbReference type="EMBL" id="KAJ7328682.1"/>
    </source>
</evidence>
<comment type="caution">
    <text evidence="2">The sequence shown here is derived from an EMBL/GenBank/DDBJ whole genome shotgun (WGS) entry which is preliminary data.</text>
</comment>